<sequence>MYRELVSIGLVGTTTCALYLSATAGYLLNGYKSTSEKLAKVSSTAQKDLEDTQKTVGIALLSSIFSLSSLAYIQYRPKWTVYVSLFNTLLEVLAYRMILGYWKDNEPTKTMKKLPGMVDYTTAWSKMHMLEKVIVVSGGGWCLMTMMASPNEVFK</sequence>
<dbReference type="EMBL" id="CAHR02000165">
    <property type="protein sequence ID" value="CCG83648.1"/>
    <property type="molecule type" value="Genomic_DNA"/>
</dbReference>
<accession>R4XK09</accession>
<keyword evidence="1" id="KW-0472">Membrane</keyword>
<feature type="transmembrane region" description="Helical" evidence="1">
    <location>
        <begin position="56"/>
        <end position="75"/>
    </location>
</feature>
<proteinExistence type="predicted"/>
<keyword evidence="3" id="KW-1185">Reference proteome</keyword>
<keyword evidence="1" id="KW-1133">Transmembrane helix</keyword>
<keyword evidence="1" id="KW-0812">Transmembrane</keyword>
<protein>
    <recommendedName>
        <fullName evidence="4">DUF1772-domain-containing protein</fullName>
    </recommendedName>
</protein>
<dbReference type="VEuPathDB" id="FungiDB:TAPDE_003857"/>
<evidence type="ECO:0000313" key="2">
    <source>
        <dbReference type="EMBL" id="CCG83648.1"/>
    </source>
</evidence>
<organism evidence="2 3">
    <name type="scientific">Taphrina deformans (strain PYCC 5710 / ATCC 11124 / CBS 356.35 / IMI 108563 / JCM 9778 / NBRC 8474)</name>
    <name type="common">Peach leaf curl fungus</name>
    <name type="synonym">Lalaria deformans</name>
    <dbReference type="NCBI Taxonomy" id="1097556"/>
    <lineage>
        <taxon>Eukaryota</taxon>
        <taxon>Fungi</taxon>
        <taxon>Dikarya</taxon>
        <taxon>Ascomycota</taxon>
        <taxon>Taphrinomycotina</taxon>
        <taxon>Taphrinomycetes</taxon>
        <taxon>Taphrinales</taxon>
        <taxon>Taphrinaceae</taxon>
        <taxon>Taphrina</taxon>
    </lineage>
</organism>
<evidence type="ECO:0000313" key="3">
    <source>
        <dbReference type="Proteomes" id="UP000013776"/>
    </source>
</evidence>
<name>R4XK09_TAPDE</name>
<dbReference type="AlphaFoldDB" id="R4XK09"/>
<evidence type="ECO:0000256" key="1">
    <source>
        <dbReference type="SAM" id="Phobius"/>
    </source>
</evidence>
<dbReference type="OrthoDB" id="10636150at2759"/>
<feature type="transmembrane region" description="Helical" evidence="1">
    <location>
        <begin position="6"/>
        <end position="28"/>
    </location>
</feature>
<gene>
    <name evidence="2" type="ORF">TAPDE_003857</name>
</gene>
<reference evidence="2 3" key="1">
    <citation type="journal article" date="2013" name="MBio">
        <title>Genome sequencing of the plant pathogen Taphrina deformans, the causal agent of peach leaf curl.</title>
        <authorList>
            <person name="Cisse O.H."/>
            <person name="Almeida J.M.G.C.F."/>
            <person name="Fonseca A."/>
            <person name="Kumar A.A."/>
            <person name="Salojaervi J."/>
            <person name="Overmyer K."/>
            <person name="Hauser P.M."/>
            <person name="Pagni M."/>
        </authorList>
    </citation>
    <scope>NUCLEOTIDE SEQUENCE [LARGE SCALE GENOMIC DNA]</scope>
    <source>
        <strain evidence="3">PYCC 5710 / ATCC 11124 / CBS 356.35 / IMI 108563 / JCM 9778 / NBRC 8474</strain>
    </source>
</reference>
<feature type="transmembrane region" description="Helical" evidence="1">
    <location>
        <begin position="81"/>
        <end position="102"/>
    </location>
</feature>
<evidence type="ECO:0008006" key="4">
    <source>
        <dbReference type="Google" id="ProtNLM"/>
    </source>
</evidence>
<comment type="caution">
    <text evidence="2">The sequence shown here is derived from an EMBL/GenBank/DDBJ whole genome shotgun (WGS) entry which is preliminary data.</text>
</comment>
<dbReference type="Proteomes" id="UP000013776">
    <property type="component" value="Unassembled WGS sequence"/>
</dbReference>